<feature type="domain" description="C3H1-type" evidence="11">
    <location>
        <begin position="185"/>
        <end position="213"/>
    </location>
</feature>
<dbReference type="SUPFAM" id="SSF90229">
    <property type="entry name" value="CCCH zinc finger"/>
    <property type="match status" value="1"/>
</dbReference>
<dbReference type="SMART" id="SM00184">
    <property type="entry name" value="RING"/>
    <property type="match status" value="1"/>
</dbReference>
<feature type="region of interest" description="Disordered" evidence="9">
    <location>
        <begin position="336"/>
        <end position="363"/>
    </location>
</feature>
<evidence type="ECO:0000256" key="5">
    <source>
        <dbReference type="ARBA" id="ARBA00022771"/>
    </source>
</evidence>
<dbReference type="Pfam" id="PF00097">
    <property type="entry name" value="zf-C3HC4"/>
    <property type="match status" value="1"/>
</dbReference>
<evidence type="ECO:0000256" key="7">
    <source>
        <dbReference type="PROSITE-ProRule" id="PRU00723"/>
    </source>
</evidence>
<dbReference type="SUPFAM" id="SSF57850">
    <property type="entry name" value="RING/U-box"/>
    <property type="match status" value="1"/>
</dbReference>
<evidence type="ECO:0000256" key="8">
    <source>
        <dbReference type="RuleBase" id="RU367110"/>
    </source>
</evidence>
<comment type="subcellular location">
    <subcellularLocation>
        <location evidence="8">Nucleus</location>
    </subcellularLocation>
</comment>
<protein>
    <recommendedName>
        <fullName evidence="8">Pre-mRNA-splicing factor CWC24</fullName>
    </recommendedName>
</protein>
<dbReference type="InterPro" id="IPR039971">
    <property type="entry name" value="CWC24-like"/>
</dbReference>
<dbReference type="AlphaFoldDB" id="A0AA40B192"/>
<dbReference type="GO" id="GO:0006397">
    <property type="term" value="P:mRNA processing"/>
    <property type="evidence" value="ECO:0007669"/>
    <property type="project" value="UniProtKB-KW"/>
</dbReference>
<evidence type="ECO:0000256" key="9">
    <source>
        <dbReference type="SAM" id="MobiDB-lite"/>
    </source>
</evidence>
<feature type="region of interest" description="Disordered" evidence="9">
    <location>
        <begin position="1"/>
        <end position="104"/>
    </location>
</feature>
<feature type="zinc finger region" description="C3H1-type" evidence="7">
    <location>
        <begin position="185"/>
        <end position="213"/>
    </location>
</feature>
<dbReference type="PROSITE" id="PS50103">
    <property type="entry name" value="ZF_C3H1"/>
    <property type="match status" value="1"/>
</dbReference>
<dbReference type="InterPro" id="IPR000571">
    <property type="entry name" value="Znf_CCCH"/>
</dbReference>
<dbReference type="EMBL" id="JAUKUA010000002">
    <property type="protein sequence ID" value="KAK0725670.1"/>
    <property type="molecule type" value="Genomic_DNA"/>
</dbReference>
<dbReference type="GO" id="GO:0034247">
    <property type="term" value="P:snoRNA splicing"/>
    <property type="evidence" value="ECO:0007669"/>
    <property type="project" value="TreeGrafter"/>
</dbReference>
<dbReference type="GO" id="GO:0005684">
    <property type="term" value="C:U2-type spliceosomal complex"/>
    <property type="evidence" value="ECO:0007669"/>
    <property type="project" value="TreeGrafter"/>
</dbReference>
<feature type="compositionally biased region" description="Acidic residues" evidence="9">
    <location>
        <begin position="348"/>
        <end position="363"/>
    </location>
</feature>
<evidence type="ECO:0000313" key="13">
    <source>
        <dbReference type="Proteomes" id="UP001172102"/>
    </source>
</evidence>
<gene>
    <name evidence="12" type="ORF">B0H67DRAFT_551178</name>
</gene>
<comment type="caution">
    <text evidence="12">The sequence shown here is derived from an EMBL/GenBank/DDBJ whole genome shotgun (WGS) entry which is preliminary data.</text>
</comment>
<feature type="region of interest" description="Disordered" evidence="9">
    <location>
        <begin position="236"/>
        <end position="263"/>
    </location>
</feature>
<dbReference type="InterPro" id="IPR018957">
    <property type="entry name" value="Znf_C3HC4_RING-type"/>
</dbReference>
<dbReference type="PROSITE" id="PS50089">
    <property type="entry name" value="ZF_RING_2"/>
    <property type="match status" value="1"/>
</dbReference>
<organism evidence="12 13">
    <name type="scientific">Lasiosphaeris hirsuta</name>
    <dbReference type="NCBI Taxonomy" id="260670"/>
    <lineage>
        <taxon>Eukaryota</taxon>
        <taxon>Fungi</taxon>
        <taxon>Dikarya</taxon>
        <taxon>Ascomycota</taxon>
        <taxon>Pezizomycotina</taxon>
        <taxon>Sordariomycetes</taxon>
        <taxon>Sordariomycetidae</taxon>
        <taxon>Sordariales</taxon>
        <taxon>Lasiosphaeriaceae</taxon>
        <taxon>Lasiosphaeris</taxon>
    </lineage>
</organism>
<dbReference type="InterPro" id="IPR036855">
    <property type="entry name" value="Znf_CCCH_sf"/>
</dbReference>
<dbReference type="PROSITE" id="PS00518">
    <property type="entry name" value="ZF_RING_1"/>
    <property type="match status" value="1"/>
</dbReference>
<comment type="function">
    <text evidence="1 8">Involved in pre-mRNA splicing.</text>
</comment>
<keyword evidence="8" id="KW-0508">mRNA splicing</keyword>
<keyword evidence="8" id="KW-0747">Spliceosome</keyword>
<keyword evidence="8" id="KW-0238">DNA-binding</keyword>
<reference evidence="12" key="1">
    <citation type="submission" date="2023-06" db="EMBL/GenBank/DDBJ databases">
        <title>Genome-scale phylogeny and comparative genomics of the fungal order Sordariales.</title>
        <authorList>
            <consortium name="Lawrence Berkeley National Laboratory"/>
            <person name="Hensen N."/>
            <person name="Bonometti L."/>
            <person name="Westerberg I."/>
            <person name="Brannstrom I.O."/>
            <person name="Guillou S."/>
            <person name="Cros-Aarteil S."/>
            <person name="Calhoun S."/>
            <person name="Haridas S."/>
            <person name="Kuo A."/>
            <person name="Mondo S."/>
            <person name="Pangilinan J."/>
            <person name="Riley R."/>
            <person name="Labutti K."/>
            <person name="Andreopoulos B."/>
            <person name="Lipzen A."/>
            <person name="Chen C."/>
            <person name="Yanf M."/>
            <person name="Daum C."/>
            <person name="Ng V."/>
            <person name="Clum A."/>
            <person name="Steindorff A."/>
            <person name="Ohm R."/>
            <person name="Martin F."/>
            <person name="Silar P."/>
            <person name="Natvig D."/>
            <person name="Lalanne C."/>
            <person name="Gautier V."/>
            <person name="Ament-Velasquez S.L."/>
            <person name="Kruys A."/>
            <person name="Hutchinson M.I."/>
            <person name="Powell A.J."/>
            <person name="Barry K."/>
            <person name="Miller A.N."/>
            <person name="Grigoriev I.V."/>
            <person name="Debuchy R."/>
            <person name="Gladieux P."/>
            <person name="Thoren M.H."/>
            <person name="Johannesson H."/>
        </authorList>
    </citation>
    <scope>NUCLEOTIDE SEQUENCE</scope>
    <source>
        <strain evidence="12">SMH4607-1</strain>
    </source>
</reference>
<comment type="subunit">
    <text evidence="3 8">Associated with the spliceosome.</text>
</comment>
<accession>A0AA40B192</accession>
<feature type="compositionally biased region" description="Basic and acidic residues" evidence="9">
    <location>
        <begin position="243"/>
        <end position="252"/>
    </location>
</feature>
<proteinExistence type="inferred from homology"/>
<dbReference type="GO" id="GO:0008270">
    <property type="term" value="F:zinc ion binding"/>
    <property type="evidence" value="ECO:0007669"/>
    <property type="project" value="UniProtKB-KW"/>
</dbReference>
<sequence length="363" mass="39979">MADTAAAPVALFKKRGAKGKANLRKRAATPPLAKDSDDSDFSSSEDETGQRTKRRKKTTAGGGTVTASSRNDGAARHKDDVASSTIFEADRDRDLARYKEEATKGSNWFDEDMSAKSLLGTTRTVVRKKKKKEEEEEEPGEREPDGTYRGLANQTLYIQRNPDAPARNVGPVKAPTNIRTITITDMSPDVCKDYKQTGFCGFGDNCKFLHAREDYQHGWQLDKEWEKVTKGKKVMGGTVVASADRRRGKPDPDPDPGAADEADEAQEAMLENIPFACVICRGPYKAPVVTRCGHYFCEACALKRYRRDPGCAACSAGTNGVFNAAKRLQKLLDKKREQAARKRQEAIDAGEEVSEEEGSDDEE</sequence>
<feature type="domain" description="RING-type" evidence="10">
    <location>
        <begin position="277"/>
        <end position="315"/>
    </location>
</feature>
<evidence type="ECO:0000256" key="1">
    <source>
        <dbReference type="ARBA" id="ARBA00003777"/>
    </source>
</evidence>
<dbReference type="Pfam" id="PF00642">
    <property type="entry name" value="zf-CCCH"/>
    <property type="match status" value="1"/>
</dbReference>
<keyword evidence="6 7" id="KW-0862">Zinc</keyword>
<keyword evidence="8" id="KW-0539">Nucleus</keyword>
<keyword evidence="13" id="KW-1185">Reference proteome</keyword>
<evidence type="ECO:0000256" key="2">
    <source>
        <dbReference type="ARBA" id="ARBA00009161"/>
    </source>
</evidence>
<keyword evidence="5 7" id="KW-0863">Zinc-finger</keyword>
<feature type="compositionally biased region" description="Basic and acidic residues" evidence="9">
    <location>
        <begin position="336"/>
        <end position="346"/>
    </location>
</feature>
<keyword evidence="8" id="KW-0507">mRNA processing</keyword>
<feature type="region of interest" description="Disordered" evidence="9">
    <location>
        <begin position="125"/>
        <end position="148"/>
    </location>
</feature>
<dbReference type="InterPro" id="IPR001841">
    <property type="entry name" value="Znf_RING"/>
</dbReference>
<feature type="compositionally biased region" description="Basic and acidic residues" evidence="9">
    <location>
        <begin position="88"/>
        <end position="103"/>
    </location>
</feature>
<dbReference type="SMART" id="SM00356">
    <property type="entry name" value="ZnF_C3H1"/>
    <property type="match status" value="1"/>
</dbReference>
<evidence type="ECO:0000313" key="12">
    <source>
        <dbReference type="EMBL" id="KAK0725670.1"/>
    </source>
</evidence>
<dbReference type="InterPro" id="IPR013083">
    <property type="entry name" value="Znf_RING/FYVE/PHD"/>
</dbReference>
<evidence type="ECO:0000256" key="3">
    <source>
        <dbReference type="ARBA" id="ARBA00011524"/>
    </source>
</evidence>
<evidence type="ECO:0000259" key="11">
    <source>
        <dbReference type="PROSITE" id="PS50103"/>
    </source>
</evidence>
<evidence type="ECO:0000259" key="10">
    <source>
        <dbReference type="PROSITE" id="PS50089"/>
    </source>
</evidence>
<dbReference type="Gene3D" id="4.10.1000.10">
    <property type="entry name" value="Zinc finger, CCCH-type"/>
    <property type="match status" value="1"/>
</dbReference>
<dbReference type="PANTHER" id="PTHR12930">
    <property type="entry name" value="ZINC FINGER PROTEIN 183"/>
    <property type="match status" value="1"/>
</dbReference>
<dbReference type="CDD" id="cd16539">
    <property type="entry name" value="RING-HC_RNF113A_B"/>
    <property type="match status" value="1"/>
</dbReference>
<dbReference type="Proteomes" id="UP001172102">
    <property type="component" value="Unassembled WGS sequence"/>
</dbReference>
<evidence type="ECO:0000256" key="6">
    <source>
        <dbReference type="ARBA" id="ARBA00022833"/>
    </source>
</evidence>
<dbReference type="Gene3D" id="3.30.40.10">
    <property type="entry name" value="Zinc/RING finger domain, C3HC4 (zinc finger)"/>
    <property type="match status" value="1"/>
</dbReference>
<name>A0AA40B192_9PEZI</name>
<dbReference type="GO" id="GO:0003677">
    <property type="term" value="F:DNA binding"/>
    <property type="evidence" value="ECO:0007669"/>
    <property type="project" value="UniProtKB-UniRule"/>
</dbReference>
<feature type="compositionally biased region" description="Acidic residues" evidence="9">
    <location>
        <begin position="37"/>
        <end position="47"/>
    </location>
</feature>
<dbReference type="InterPro" id="IPR017907">
    <property type="entry name" value="Znf_RING_CS"/>
</dbReference>
<feature type="compositionally biased region" description="Basic residues" evidence="9">
    <location>
        <begin position="12"/>
        <end position="27"/>
    </location>
</feature>
<keyword evidence="4 7" id="KW-0479">Metal-binding</keyword>
<dbReference type="FunFam" id="3.30.40.10:FF:000045">
    <property type="entry name" value="RING finger protein 113A"/>
    <property type="match status" value="1"/>
</dbReference>
<evidence type="ECO:0000256" key="4">
    <source>
        <dbReference type="ARBA" id="ARBA00022723"/>
    </source>
</evidence>
<comment type="similarity">
    <text evidence="2 8">Belongs to the CWC24 family.</text>
</comment>
<dbReference type="PANTHER" id="PTHR12930:SF0">
    <property type="entry name" value="RING FINGER PROTEIN 113B"/>
    <property type="match status" value="1"/>
</dbReference>